<feature type="binding site" evidence="7">
    <location>
        <position position="59"/>
    </location>
    <ligand>
        <name>Zn(2+)</name>
        <dbReference type="ChEBI" id="CHEBI:29105"/>
        <label>1</label>
    </ligand>
</feature>
<dbReference type="InterPro" id="IPR050110">
    <property type="entry name" value="Glyoxalase_II_hydrolase"/>
</dbReference>
<proteinExistence type="inferred from homology"/>
<comment type="cofactor">
    <cofactor evidence="7">
        <name>Zn(2+)</name>
        <dbReference type="ChEBI" id="CHEBI:29105"/>
    </cofactor>
    <text evidence="7">Binds 2 Zn(2+) ions per subunit.</text>
</comment>
<keyword evidence="10" id="KW-1185">Reference proteome</keyword>
<accession>A0A1U9JWZ4</accession>
<dbReference type="AlphaFoldDB" id="A0A1U9JWZ4"/>
<dbReference type="Pfam" id="PF00753">
    <property type="entry name" value="Lactamase_B"/>
    <property type="match status" value="1"/>
</dbReference>
<evidence type="ECO:0000313" key="10">
    <source>
        <dbReference type="Proteomes" id="UP000188912"/>
    </source>
</evidence>
<feature type="binding site" evidence="7">
    <location>
        <position position="61"/>
    </location>
    <ligand>
        <name>Zn(2+)</name>
        <dbReference type="ChEBI" id="CHEBI:29105"/>
        <label>2</label>
    </ligand>
</feature>
<evidence type="ECO:0000259" key="8">
    <source>
        <dbReference type="SMART" id="SM00849"/>
    </source>
</evidence>
<dbReference type="InterPro" id="IPR035680">
    <property type="entry name" value="Clx_II_MBL"/>
</dbReference>
<evidence type="ECO:0000256" key="4">
    <source>
        <dbReference type="ARBA" id="ARBA00022723"/>
    </source>
</evidence>
<reference evidence="9 10" key="2">
    <citation type="journal article" date="2016" name="Sci. Rep.">
        <title>The genome of Rhizobiales bacteria in predatory ants reveals urease gene functions but no genes for nitrogen fixation.</title>
        <authorList>
            <person name="Neuvonen M.M."/>
            <person name="Tamarit D."/>
            <person name="Naslund K."/>
            <person name="Liebig J."/>
            <person name="Feldhaar H."/>
            <person name="Moran N.A."/>
            <person name="Guy L."/>
            <person name="Andersson S.G."/>
        </authorList>
    </citation>
    <scope>NUCLEOTIDE SEQUENCE [LARGE SCALE GENOMIC DNA]</scope>
    <source>
        <strain evidence="9 10">Hsal</strain>
    </source>
</reference>
<dbReference type="HAMAP" id="MF_01374">
    <property type="entry name" value="Glyoxalase_2"/>
    <property type="match status" value="1"/>
</dbReference>
<protein>
    <recommendedName>
        <fullName evidence="7">Hydroxyacylglutathione hydrolase</fullName>
        <ecNumber evidence="7">3.1.2.6</ecNumber>
    </recommendedName>
    <alternativeName>
        <fullName evidence="7">Glyoxalase II</fullName>
        <shortName evidence="7">Glx II</shortName>
    </alternativeName>
</protein>
<dbReference type="InterPro" id="IPR017782">
    <property type="entry name" value="Hydroxyacylglutathione_Hdrlase"/>
</dbReference>
<sequence length="257" mass="29092">MKTMQIEAFICHKDNIAVLLHDETSGKTLAVDAPDGAAIICKLKEKGWQLDTLLITHHHDDHTAGIAMLKEQYNAKVIGPEAKRNKISGLDQTVIDGDTIYFAEHEIEVIATPGHTLDSICFYLPEDKLLFAGDTLFSLGCGRLFEGTPALMFESLRQLRHLPADTQLYCGHDYTYNNGNFALTIEPDNRALQERMDTVSKLRQQGRMTLPVTLGLEYMTNPFLRWDAPQLRKSLDMIMAPDEETFKHLRQLKDNFS</sequence>
<keyword evidence="4 7" id="KW-0479">Metal-binding</keyword>
<dbReference type="InterPro" id="IPR032282">
    <property type="entry name" value="HAGH_C"/>
</dbReference>
<feature type="binding site" evidence="7">
    <location>
        <position position="115"/>
    </location>
    <ligand>
        <name>Zn(2+)</name>
        <dbReference type="ChEBI" id="CHEBI:29105"/>
        <label>1</label>
    </ligand>
</feature>
<comment type="subunit">
    <text evidence="7">Monomer.</text>
</comment>
<dbReference type="Pfam" id="PF16123">
    <property type="entry name" value="HAGH_C"/>
    <property type="match status" value="1"/>
</dbReference>
<evidence type="ECO:0000256" key="6">
    <source>
        <dbReference type="ARBA" id="ARBA00022833"/>
    </source>
</evidence>
<feature type="binding site" evidence="7">
    <location>
        <position position="62"/>
    </location>
    <ligand>
        <name>Zn(2+)</name>
        <dbReference type="ChEBI" id="CHEBI:29105"/>
        <label>2</label>
    </ligand>
</feature>
<gene>
    <name evidence="7 9" type="primary">gloB</name>
    <name evidence="9" type="ORF">BHV28_17290</name>
</gene>
<dbReference type="PANTHER" id="PTHR43705">
    <property type="entry name" value="HYDROXYACYLGLUTATHIONE HYDROLASE"/>
    <property type="match status" value="1"/>
</dbReference>
<dbReference type="PIRSF" id="PIRSF005457">
    <property type="entry name" value="Glx"/>
    <property type="match status" value="1"/>
</dbReference>
<evidence type="ECO:0000256" key="1">
    <source>
        <dbReference type="ARBA" id="ARBA00001623"/>
    </source>
</evidence>
<dbReference type="InterPro" id="IPR036866">
    <property type="entry name" value="RibonucZ/Hydroxyglut_hydro"/>
</dbReference>
<dbReference type="CDD" id="cd07723">
    <property type="entry name" value="hydroxyacylglutathione_hydrolase_MBL-fold"/>
    <property type="match status" value="1"/>
</dbReference>
<dbReference type="SUPFAM" id="SSF56281">
    <property type="entry name" value="Metallo-hydrolase/oxidoreductase"/>
    <property type="match status" value="1"/>
</dbReference>
<dbReference type="STRING" id="1902579.BHV28_17290"/>
<feature type="binding site" evidence="7">
    <location>
        <position position="134"/>
    </location>
    <ligand>
        <name>Zn(2+)</name>
        <dbReference type="ChEBI" id="CHEBI:29105"/>
        <label>2</label>
    </ligand>
</feature>
<dbReference type="GO" id="GO:0019243">
    <property type="term" value="P:methylglyoxal catabolic process to D-lactate via S-lactoyl-glutathione"/>
    <property type="evidence" value="ECO:0007669"/>
    <property type="project" value="UniProtKB-UniRule"/>
</dbReference>
<dbReference type="EMBL" id="CP017315">
    <property type="protein sequence ID" value="AQS42399.1"/>
    <property type="molecule type" value="Genomic_DNA"/>
</dbReference>
<dbReference type="KEGG" id="thd:BHV28_17290"/>
<reference evidence="9 10" key="1">
    <citation type="journal article" date="2010" name="Science">
        <title>Genomic comparison of the ants Camponotus floridanus and Harpegnathos saltator.</title>
        <authorList>
            <person name="Bonasio R."/>
            <person name="Zhang G."/>
            <person name="Ye C."/>
            <person name="Mutti N.S."/>
            <person name="Fang X."/>
            <person name="Qin N."/>
            <person name="Donahue G."/>
            <person name="Yang P."/>
            <person name="Li Q."/>
            <person name="Li C."/>
            <person name="Zhang P."/>
            <person name="Huang Z."/>
            <person name="Berger S.L."/>
            <person name="Reinberg D."/>
            <person name="Wang J."/>
            <person name="Liebig J."/>
        </authorList>
    </citation>
    <scope>NUCLEOTIDE SEQUENCE [LARGE SCALE GENOMIC DNA]</scope>
    <source>
        <strain evidence="9 10">Hsal</strain>
    </source>
</reference>
<dbReference type="NCBIfam" id="TIGR03413">
    <property type="entry name" value="GSH_gloB"/>
    <property type="match status" value="1"/>
</dbReference>
<dbReference type="SMART" id="SM00849">
    <property type="entry name" value="Lactamase_B"/>
    <property type="match status" value="1"/>
</dbReference>
<keyword evidence="5 7" id="KW-0378">Hydrolase</keyword>
<comment type="similarity">
    <text evidence="3 7">Belongs to the metallo-beta-lactamase superfamily. Glyoxalase II family.</text>
</comment>
<dbReference type="GO" id="GO:0004416">
    <property type="term" value="F:hydroxyacylglutathione hydrolase activity"/>
    <property type="evidence" value="ECO:0007669"/>
    <property type="project" value="UniProtKB-UniRule"/>
</dbReference>
<dbReference type="PANTHER" id="PTHR43705:SF1">
    <property type="entry name" value="HYDROXYACYLGLUTATHIONE HYDROLASE GLOB"/>
    <property type="match status" value="1"/>
</dbReference>
<dbReference type="InterPro" id="IPR001279">
    <property type="entry name" value="Metallo-B-lactamas"/>
</dbReference>
<evidence type="ECO:0000313" key="9">
    <source>
        <dbReference type="EMBL" id="AQS42399.1"/>
    </source>
</evidence>
<evidence type="ECO:0000256" key="7">
    <source>
        <dbReference type="HAMAP-Rule" id="MF_01374"/>
    </source>
</evidence>
<comment type="catalytic activity">
    <reaction evidence="1 7">
        <text>an S-(2-hydroxyacyl)glutathione + H2O = a 2-hydroxy carboxylate + glutathione + H(+)</text>
        <dbReference type="Rhea" id="RHEA:21864"/>
        <dbReference type="ChEBI" id="CHEBI:15377"/>
        <dbReference type="ChEBI" id="CHEBI:15378"/>
        <dbReference type="ChEBI" id="CHEBI:57925"/>
        <dbReference type="ChEBI" id="CHEBI:58896"/>
        <dbReference type="ChEBI" id="CHEBI:71261"/>
        <dbReference type="EC" id="3.1.2.6"/>
    </reaction>
</comment>
<keyword evidence="6 7" id="KW-0862">Zinc</keyword>
<feature type="binding site" evidence="7">
    <location>
        <position position="172"/>
    </location>
    <ligand>
        <name>Zn(2+)</name>
        <dbReference type="ChEBI" id="CHEBI:29105"/>
        <label>2</label>
    </ligand>
</feature>
<organism evidence="9 10">
    <name type="scientific">Candidatus Tokpelaia hoelldobleri</name>
    <dbReference type="NCBI Taxonomy" id="1902579"/>
    <lineage>
        <taxon>Bacteria</taxon>
        <taxon>Pseudomonadati</taxon>
        <taxon>Pseudomonadota</taxon>
        <taxon>Alphaproteobacteria</taxon>
        <taxon>Hyphomicrobiales</taxon>
        <taxon>Candidatus Tokpelaia</taxon>
    </lineage>
</organism>
<evidence type="ECO:0000256" key="2">
    <source>
        <dbReference type="ARBA" id="ARBA00004963"/>
    </source>
</evidence>
<dbReference type="EC" id="3.1.2.6" evidence="7"/>
<name>A0A1U9JWZ4_9HYPH</name>
<comment type="pathway">
    <text evidence="2 7">Secondary metabolite metabolism; methylglyoxal degradation; (R)-lactate from methylglyoxal: step 2/2.</text>
</comment>
<dbReference type="Gene3D" id="3.60.15.10">
    <property type="entry name" value="Ribonuclease Z/Hydroxyacylglutathione hydrolase-like"/>
    <property type="match status" value="1"/>
</dbReference>
<feature type="binding site" evidence="7">
    <location>
        <position position="134"/>
    </location>
    <ligand>
        <name>Zn(2+)</name>
        <dbReference type="ChEBI" id="CHEBI:29105"/>
        <label>1</label>
    </ligand>
</feature>
<evidence type="ECO:0000256" key="3">
    <source>
        <dbReference type="ARBA" id="ARBA00006759"/>
    </source>
</evidence>
<comment type="function">
    <text evidence="7">Thiolesterase that catalyzes the hydrolysis of S-D-lactoyl-glutathione to form glutathione and D-lactic acid.</text>
</comment>
<dbReference type="UniPathway" id="UPA00619">
    <property type="reaction ID" value="UER00676"/>
</dbReference>
<evidence type="ECO:0000256" key="5">
    <source>
        <dbReference type="ARBA" id="ARBA00022801"/>
    </source>
</evidence>
<feature type="domain" description="Metallo-beta-lactamase" evidence="8">
    <location>
        <begin position="14"/>
        <end position="172"/>
    </location>
</feature>
<dbReference type="GO" id="GO:0046872">
    <property type="term" value="F:metal ion binding"/>
    <property type="evidence" value="ECO:0007669"/>
    <property type="project" value="UniProtKB-KW"/>
</dbReference>
<dbReference type="Proteomes" id="UP000188912">
    <property type="component" value="Chromosome"/>
</dbReference>
<feature type="binding site" evidence="7">
    <location>
        <position position="57"/>
    </location>
    <ligand>
        <name>Zn(2+)</name>
        <dbReference type="ChEBI" id="CHEBI:29105"/>
        <label>1</label>
    </ligand>
</feature>